<feature type="region of interest" description="Disordered" evidence="1">
    <location>
        <begin position="27"/>
        <end position="55"/>
    </location>
</feature>
<feature type="region of interest" description="Disordered" evidence="1">
    <location>
        <begin position="267"/>
        <end position="292"/>
    </location>
</feature>
<feature type="compositionally biased region" description="Pro residues" evidence="1">
    <location>
        <begin position="229"/>
        <end position="244"/>
    </location>
</feature>
<keyword evidence="3" id="KW-1185">Reference proteome</keyword>
<feature type="compositionally biased region" description="Basic and acidic residues" evidence="1">
    <location>
        <begin position="217"/>
        <end position="228"/>
    </location>
</feature>
<feature type="region of interest" description="Disordered" evidence="1">
    <location>
        <begin position="312"/>
        <end position="331"/>
    </location>
</feature>
<protein>
    <submittedName>
        <fullName evidence="2">Uncharacterized protein</fullName>
    </submittedName>
</protein>
<comment type="caution">
    <text evidence="2">The sequence shown here is derived from an EMBL/GenBank/DDBJ whole genome shotgun (WGS) entry which is preliminary data.</text>
</comment>
<sequence>MEIKRMKTRSNSMRRFLRDVLKPTPALSTLGKRERTEDLNDHKNPGRSRNADASLSASTTAASAAACIALQNEDPLEDAIVITALSVAPFCCHADLITMSRTQLLTVAAILNAKLPRALQIDVSPRCSDLAIRYAIELLVGLRENPPSHPPPTPSTTRSRFTMVYGTPLRAPSLPPTPNRFAMGPSPSPRPVSPLARPRASRHRDSISLGSPALPILHEDASGEREDGSPPPPPSPNEAKPGPPQKKRRTDAPITRALSHRIAPFLASAHSDGSARDTDSPSPSPRVPVRGGIPLTRALTITHDRAPYTYTQAETTTSPKNSKARGGARPVRAKSLKAYMRMTSTPKRFGRAEAAVNSPEVARRFLSLLADMQDEAVGGSRGSALEPEPEPRGRRATKPGLQDTAFVETTADYSHGDTTVASVQTEPNGDVTAASIVTKVEEQDPELTFGMDEMTMPVAGYDGDVEEV</sequence>
<evidence type="ECO:0000313" key="3">
    <source>
        <dbReference type="Proteomes" id="UP000230002"/>
    </source>
</evidence>
<evidence type="ECO:0000313" key="2">
    <source>
        <dbReference type="EMBL" id="PIL27098.1"/>
    </source>
</evidence>
<name>A0A2G8S0L6_9APHY</name>
<proteinExistence type="predicted"/>
<feature type="compositionally biased region" description="Basic and acidic residues" evidence="1">
    <location>
        <begin position="31"/>
        <end position="44"/>
    </location>
</feature>
<gene>
    <name evidence="2" type="ORF">GSI_10238</name>
</gene>
<organism evidence="2 3">
    <name type="scientific">Ganoderma sinense ZZ0214-1</name>
    <dbReference type="NCBI Taxonomy" id="1077348"/>
    <lineage>
        <taxon>Eukaryota</taxon>
        <taxon>Fungi</taxon>
        <taxon>Dikarya</taxon>
        <taxon>Basidiomycota</taxon>
        <taxon>Agaricomycotina</taxon>
        <taxon>Agaricomycetes</taxon>
        <taxon>Polyporales</taxon>
        <taxon>Polyporaceae</taxon>
        <taxon>Ganoderma</taxon>
    </lineage>
</organism>
<feature type="region of interest" description="Disordered" evidence="1">
    <location>
        <begin position="443"/>
        <end position="468"/>
    </location>
</feature>
<accession>A0A2G8S0L6</accession>
<feature type="region of interest" description="Disordered" evidence="1">
    <location>
        <begin position="167"/>
        <end position="251"/>
    </location>
</feature>
<dbReference type="Proteomes" id="UP000230002">
    <property type="component" value="Unassembled WGS sequence"/>
</dbReference>
<dbReference type="AlphaFoldDB" id="A0A2G8S0L6"/>
<evidence type="ECO:0000256" key="1">
    <source>
        <dbReference type="SAM" id="MobiDB-lite"/>
    </source>
</evidence>
<dbReference type="OrthoDB" id="3061698at2759"/>
<feature type="region of interest" description="Disordered" evidence="1">
    <location>
        <begin position="376"/>
        <end position="402"/>
    </location>
</feature>
<reference evidence="2 3" key="1">
    <citation type="journal article" date="2015" name="Sci. Rep.">
        <title>Chromosome-level genome map provides insights into diverse defense mechanisms in the medicinal fungus Ganoderma sinense.</title>
        <authorList>
            <person name="Zhu Y."/>
            <person name="Xu J."/>
            <person name="Sun C."/>
            <person name="Zhou S."/>
            <person name="Xu H."/>
            <person name="Nelson D.R."/>
            <person name="Qian J."/>
            <person name="Song J."/>
            <person name="Luo H."/>
            <person name="Xiang L."/>
            <person name="Li Y."/>
            <person name="Xu Z."/>
            <person name="Ji A."/>
            <person name="Wang L."/>
            <person name="Lu S."/>
            <person name="Hayward A."/>
            <person name="Sun W."/>
            <person name="Li X."/>
            <person name="Schwartz D.C."/>
            <person name="Wang Y."/>
            <person name="Chen S."/>
        </authorList>
    </citation>
    <scope>NUCLEOTIDE SEQUENCE [LARGE SCALE GENOMIC DNA]</scope>
    <source>
        <strain evidence="2 3">ZZ0214-1</strain>
    </source>
</reference>
<dbReference type="EMBL" id="AYKW01000034">
    <property type="protein sequence ID" value="PIL27098.1"/>
    <property type="molecule type" value="Genomic_DNA"/>
</dbReference>
<feature type="compositionally biased region" description="Polar residues" evidence="1">
    <location>
        <begin position="312"/>
        <end position="321"/>
    </location>
</feature>